<dbReference type="GO" id="GO:0016491">
    <property type="term" value="F:oxidoreductase activity"/>
    <property type="evidence" value="ECO:0007669"/>
    <property type="project" value="InterPro"/>
</dbReference>
<dbReference type="InterPro" id="IPR009078">
    <property type="entry name" value="Ferritin-like_SF"/>
</dbReference>
<dbReference type="InterPro" id="IPR003251">
    <property type="entry name" value="Rr_diiron-bd_dom"/>
</dbReference>
<proteinExistence type="predicted"/>
<dbReference type="PANTHER" id="PTHR33531:SF10">
    <property type="entry name" value="BLR7895 PROTEIN"/>
    <property type="match status" value="1"/>
</dbReference>
<protein>
    <submittedName>
        <fullName evidence="2">Rubrerythrin</fullName>
    </submittedName>
</protein>
<accession>A0A1U7M8V2</accession>
<dbReference type="SUPFAM" id="SSF47240">
    <property type="entry name" value="Ferritin-like"/>
    <property type="match status" value="1"/>
</dbReference>
<dbReference type="Gene3D" id="1.20.1260.10">
    <property type="match status" value="1"/>
</dbReference>
<gene>
    <name evidence="2" type="ORF">TICRE_02550</name>
</gene>
<dbReference type="Proteomes" id="UP000186112">
    <property type="component" value="Unassembled WGS sequence"/>
</dbReference>
<comment type="caution">
    <text evidence="2">The sequence shown here is derived from an EMBL/GenBank/DDBJ whole genome shotgun (WGS) entry which is preliminary data.</text>
</comment>
<evidence type="ECO:0000313" key="3">
    <source>
        <dbReference type="Proteomes" id="UP000186112"/>
    </source>
</evidence>
<evidence type="ECO:0000259" key="1">
    <source>
        <dbReference type="Pfam" id="PF02915"/>
    </source>
</evidence>
<keyword evidence="3" id="KW-1185">Reference proteome</keyword>
<dbReference type="Pfam" id="PF02915">
    <property type="entry name" value="Rubrerythrin"/>
    <property type="match status" value="1"/>
</dbReference>
<reference evidence="2 3" key="1">
    <citation type="submission" date="2016-02" db="EMBL/GenBank/DDBJ databases">
        <title>Genome sequence of Tissierella creatinophila DSM 6911.</title>
        <authorList>
            <person name="Poehlein A."/>
            <person name="Daniel R."/>
        </authorList>
    </citation>
    <scope>NUCLEOTIDE SEQUENCE [LARGE SCALE GENOMIC DNA]</scope>
    <source>
        <strain evidence="2 3">DSM 6911</strain>
    </source>
</reference>
<dbReference type="RefSeq" id="WP_084191698.1">
    <property type="nucleotide sequence ID" value="NZ_LTDM01000003.1"/>
</dbReference>
<dbReference type="InterPro" id="IPR012347">
    <property type="entry name" value="Ferritin-like"/>
</dbReference>
<dbReference type="CDD" id="cd01045">
    <property type="entry name" value="Ferritin_like_AB"/>
    <property type="match status" value="1"/>
</dbReference>
<dbReference type="AlphaFoldDB" id="A0A1U7M8V2"/>
<dbReference type="PANTHER" id="PTHR33531">
    <property type="entry name" value="RUBRERYTHRIN SUBFAMILY"/>
    <property type="match status" value="1"/>
</dbReference>
<sequence>MQNYESVLRYAMQMELDGHNFYMENKDKFAKTTSKKMFLELADIEMKHYDYLKSLLDTYLETNTIKIDPEMIEKEEDMDIFRDREESEKIEYTLEQSDIPDLTILRMAYLIERDYKEFYENVAQNSEDEEIKEVFTTLAKWEAGHEELFKTEYNRLMKEYMNLPWGG</sequence>
<name>A0A1U7M8V2_TISCR</name>
<dbReference type="EMBL" id="LTDM01000003">
    <property type="protein sequence ID" value="OLS03742.1"/>
    <property type="molecule type" value="Genomic_DNA"/>
</dbReference>
<organism evidence="2 3">
    <name type="scientific">Tissierella creatinophila DSM 6911</name>
    <dbReference type="NCBI Taxonomy" id="1123403"/>
    <lineage>
        <taxon>Bacteria</taxon>
        <taxon>Bacillati</taxon>
        <taxon>Bacillota</taxon>
        <taxon>Tissierellia</taxon>
        <taxon>Tissierellales</taxon>
        <taxon>Tissierellaceae</taxon>
        <taxon>Tissierella</taxon>
    </lineage>
</organism>
<dbReference type="OrthoDB" id="9808511at2"/>
<feature type="domain" description="Rubrerythrin diiron-binding" evidence="1">
    <location>
        <begin position="7"/>
        <end position="152"/>
    </location>
</feature>
<evidence type="ECO:0000313" key="2">
    <source>
        <dbReference type="EMBL" id="OLS03742.1"/>
    </source>
</evidence>
<dbReference type="GO" id="GO:0046872">
    <property type="term" value="F:metal ion binding"/>
    <property type="evidence" value="ECO:0007669"/>
    <property type="project" value="InterPro"/>
</dbReference>